<dbReference type="InterPro" id="IPR000742">
    <property type="entry name" value="EGF"/>
</dbReference>
<dbReference type="FunFam" id="3.90.190.10:FF:000003">
    <property type="entry name" value="receptor-type tyrosine-protein phosphatase kappa isoform X1"/>
    <property type="match status" value="1"/>
</dbReference>
<feature type="domain" description="Tyrosine-protein phosphatase" evidence="14">
    <location>
        <begin position="1010"/>
        <end position="1273"/>
    </location>
</feature>
<dbReference type="CDD" id="cd00047">
    <property type="entry name" value="PTPc"/>
    <property type="match status" value="1"/>
</dbReference>
<dbReference type="FunCoup" id="A0A7M7P442">
    <property type="interactions" value="466"/>
</dbReference>
<dbReference type="Gene3D" id="3.90.190.10">
    <property type="entry name" value="Protein tyrosine phosphatase superfamily"/>
    <property type="match status" value="2"/>
</dbReference>
<dbReference type="PROSITE" id="PS50056">
    <property type="entry name" value="TYR_PHOSPHATASE_2"/>
    <property type="match status" value="2"/>
</dbReference>
<keyword evidence="4" id="KW-0964">Secreted</keyword>
<dbReference type="KEGG" id="spu:578838"/>
<dbReference type="InterPro" id="IPR013783">
    <property type="entry name" value="Ig-like_fold"/>
</dbReference>
<dbReference type="EC" id="3.1.3.48" evidence="3"/>
<feature type="domain" description="Fibronectin type-III" evidence="16">
    <location>
        <begin position="493"/>
        <end position="595"/>
    </location>
</feature>
<dbReference type="InterPro" id="IPR003546">
    <property type="entry name" value="Tyr_Pase_SptP/YopH"/>
</dbReference>
<dbReference type="Gene3D" id="2.170.300.10">
    <property type="entry name" value="Tie2 ligand-binding domain superfamily"/>
    <property type="match status" value="1"/>
</dbReference>
<dbReference type="GeneID" id="578838"/>
<comment type="subcellular location">
    <subcellularLocation>
        <location evidence="1">Membrane</location>
        <topology evidence="1">Single-pass membrane protein</topology>
    </subcellularLocation>
    <subcellularLocation>
        <location evidence="2">Secreted</location>
    </subcellularLocation>
</comment>
<name>A0A7M7P442_STRPU</name>
<dbReference type="FunFam" id="2.60.40.10:FF:002570">
    <property type="entry name" value="Protein-tyrosine-phosphatase"/>
    <property type="match status" value="1"/>
</dbReference>
<keyword evidence="8" id="KW-0843">Virulence</keyword>
<reference evidence="17" key="2">
    <citation type="submission" date="2021-01" db="UniProtKB">
        <authorList>
            <consortium name="EnsemblMetazoa"/>
        </authorList>
    </citation>
    <scope>IDENTIFICATION</scope>
</reference>
<evidence type="ECO:0000259" key="15">
    <source>
        <dbReference type="PROSITE" id="PS50056"/>
    </source>
</evidence>
<dbReference type="SMART" id="SM00060">
    <property type="entry name" value="FN3"/>
    <property type="match status" value="3"/>
</dbReference>
<dbReference type="InterPro" id="IPR003961">
    <property type="entry name" value="FN3_dom"/>
</dbReference>
<keyword evidence="5" id="KW-0732">Signal</keyword>
<sequence>MTSRKSGEPSVAWSRVGMRVIWFAHLLASCFVHGQTYIYTTSRGYTSTETDNPFFECYRSSPSLNAAVSRGRYAYVFNDINDPANDDPPLSIPFTAGNPPVQAYRIDLDTTNHRSYGAFYCAASLDGERSVVPTLFLRSDAKFEPTSGRFSKTVNKGDVNVTVDFTELTPSETEKNWRFNGTTDSSVTISYRTIFEGLTVYTIIGEVDTSHGGVYELHLMNGRGQARAGLLRLIVRACPAGRYDESNGCTQICPSCYNGGICHDQTGICICPPGFQGDGCEMACGGNRYGRNCEYRCDYELSDDITACSGLQVCVPDPYGCSCTPGYKGLDCTTECDQGEFGASCTEKCHCVSEECDGFTGVCTGSSTECEPGWTGTNCQECMIGRYGPNCEPFTVSYEKTNKGQLTNFICCLEGGNLISTAPVVNLYRKFGIGNYTQENIIKNGNGVPPIAKFLFLVRDVKVGEIFVCSLSDVNIFFSDNMTTDGEFTQPELPSAPVVSRATNESVTLMWDAWDASTDIGDPPLVGYRVYYMLNNSIADYQEVIRSDRLAPSETVTGLSPDTAYMFGVAAFRPGPGGQGGRFEVVGTTQCSPPSEGLSSVNVTNGTRPGEFLVSWENPPSNTSSCASGVGGIRIYFTRSDIQSGISKRAADPNENSVDIPFDPPTSEHTLTLEPYSQYLIQVVVYNKDSETPRGEGFTQITEEMLAPAPTVSVEATSETVIVRWDAASPAHLNGDVQGYQLRYTQTKPERLDTVIVDVEGNKYEITEGVTKDSEFEIEVRVLNGAGYGEWSPLKTSLLDTGTAASNVPLIAGIVIGIIVVILLIIIIVMALRACKRKREKKIGAMNSTELVDNVLYESNLPLDHQNSNNAARINDKPIVRDPAETEYAYISHESNSLLNDDLNLDMTIKKDTTYDVAMEAPIASNGKSQTLPLLSGDITLDALNALYAKPEKRSHVVSVPSLLAPTVKEAGTDTTEGDIYENVSLPGSIAVVNLVEHVEKKKAQDQDGFAHEFGLLPSDDGIAKTVAMKPENKAKNRFKNIVAFDHSRVVLETLKDDPHSDYYNANYIRDDKGKKTFIAAQAPNTASINDFWRLIWQENVCSVVMVTNILEGGKDRCTVYWPKEMGKSKTFGGIEVKLRTIEEFSDHVHRVLDVKQVSGGETRSVHQFHYQSWPDMGVPQYPTTLISYTQTVKHVHERITANTKGSTPMLVHCSAGVGRTGTFISLYCMLAQVIEESRVDIFGFIQKMRKDRPNMVQTADQYILIHTALVEAYMSGNTDVPVSSFEAKLSSLQERNPLTQKLNIEQEFEILNQLTPPVGPQAFKAAGLPANIDKNRFPNVLPMEKNRPCLVTKGEAGSTDYINASFLNTFIKKDVFLATQMPLPHTTGDIWRMVCDWRSPVIVMLNELDLQDKSCAQYWPNKDSVQFGPLKVSIISAETIRSDYVMRKFEIKGPKKGTLTVKQFQLMGWDGNQKRPASLAPILHLVDAVSECVRTSQASGPIVLHCINGIGRSGVFAAIYSAAEKMITDSSVDIFQSVKRLRANRPSMIESVDQYSICYEGMAEYMKKFDEYANLDM</sequence>
<feature type="domain" description="Tyrosine specific protein phosphatases" evidence="15">
    <location>
        <begin position="1484"/>
        <end position="1557"/>
    </location>
</feature>
<comment type="caution">
    <text evidence="11">Lacks conserved residue(s) required for the propagation of feature annotation.</text>
</comment>
<dbReference type="PROSITE" id="PS00022">
    <property type="entry name" value="EGF_1"/>
    <property type="match status" value="2"/>
</dbReference>
<dbReference type="PRINTS" id="PR01371">
    <property type="entry name" value="BACYPHPHTASE"/>
</dbReference>
<keyword evidence="11" id="KW-0245">EGF-like domain</keyword>
<keyword evidence="18" id="KW-1185">Reference proteome</keyword>
<dbReference type="InterPro" id="IPR036116">
    <property type="entry name" value="FN3_sf"/>
</dbReference>
<dbReference type="InterPro" id="IPR029021">
    <property type="entry name" value="Prot-tyrosine_phosphatase-like"/>
</dbReference>
<evidence type="ECO:0000256" key="4">
    <source>
        <dbReference type="ARBA" id="ARBA00022525"/>
    </source>
</evidence>
<evidence type="ECO:0000256" key="12">
    <source>
        <dbReference type="SAM" id="Phobius"/>
    </source>
</evidence>
<dbReference type="RefSeq" id="XP_030846000.1">
    <property type="nucleotide sequence ID" value="XM_030990140.1"/>
</dbReference>
<evidence type="ECO:0000256" key="1">
    <source>
        <dbReference type="ARBA" id="ARBA00004167"/>
    </source>
</evidence>
<dbReference type="FunFam" id="2.170.300.10:FF:000003">
    <property type="entry name" value="tyrosine-protein kinase receptor Tie-1 isoform X1"/>
    <property type="match status" value="1"/>
</dbReference>
<dbReference type="PROSITE" id="PS50026">
    <property type="entry name" value="EGF_3"/>
    <property type="match status" value="1"/>
</dbReference>
<evidence type="ECO:0000259" key="14">
    <source>
        <dbReference type="PROSITE" id="PS50055"/>
    </source>
</evidence>
<dbReference type="CDD" id="cd00063">
    <property type="entry name" value="FN3"/>
    <property type="match status" value="3"/>
</dbReference>
<feature type="domain" description="Fibronectin type-III" evidence="16">
    <location>
        <begin position="707"/>
        <end position="804"/>
    </location>
</feature>
<dbReference type="InterPro" id="IPR002049">
    <property type="entry name" value="LE_dom"/>
</dbReference>
<dbReference type="PROSITE" id="PS50055">
    <property type="entry name" value="TYR_PHOSPHATASE_PTP"/>
    <property type="match status" value="2"/>
</dbReference>
<dbReference type="PROSITE" id="PS00383">
    <property type="entry name" value="TYR_PHOSPHATASE_1"/>
    <property type="match status" value="2"/>
</dbReference>
<evidence type="ECO:0000256" key="10">
    <source>
        <dbReference type="ARBA" id="ARBA00051722"/>
    </source>
</evidence>
<dbReference type="OMA" id="QECMIGR"/>
<dbReference type="InParanoid" id="A0A7M7P442"/>
<keyword evidence="12" id="KW-1133">Transmembrane helix</keyword>
<comment type="catalytic activity">
    <reaction evidence="10">
        <text>O-phospho-L-tyrosyl-[protein] + H2O = L-tyrosyl-[protein] + phosphate</text>
        <dbReference type="Rhea" id="RHEA:10684"/>
        <dbReference type="Rhea" id="RHEA-COMP:10136"/>
        <dbReference type="Rhea" id="RHEA-COMP:20101"/>
        <dbReference type="ChEBI" id="CHEBI:15377"/>
        <dbReference type="ChEBI" id="CHEBI:43474"/>
        <dbReference type="ChEBI" id="CHEBI:46858"/>
        <dbReference type="ChEBI" id="CHEBI:61978"/>
        <dbReference type="EC" id="3.1.3.48"/>
    </reaction>
</comment>
<reference evidence="18" key="1">
    <citation type="submission" date="2015-02" db="EMBL/GenBank/DDBJ databases">
        <title>Genome sequencing for Strongylocentrotus purpuratus.</title>
        <authorList>
            <person name="Murali S."/>
            <person name="Liu Y."/>
            <person name="Vee V."/>
            <person name="English A."/>
            <person name="Wang M."/>
            <person name="Skinner E."/>
            <person name="Han Y."/>
            <person name="Muzny D.M."/>
            <person name="Worley K.C."/>
            <person name="Gibbs R.A."/>
        </authorList>
    </citation>
    <scope>NUCLEOTIDE SEQUENCE</scope>
</reference>
<dbReference type="Proteomes" id="UP000007110">
    <property type="component" value="Unassembled WGS sequence"/>
</dbReference>
<dbReference type="GO" id="GO:0016020">
    <property type="term" value="C:membrane"/>
    <property type="evidence" value="ECO:0007669"/>
    <property type="project" value="UniProtKB-SubCell"/>
</dbReference>
<feature type="transmembrane region" description="Helical" evidence="12">
    <location>
        <begin position="810"/>
        <end position="832"/>
    </location>
</feature>
<evidence type="ECO:0000259" key="13">
    <source>
        <dbReference type="PROSITE" id="PS50026"/>
    </source>
</evidence>
<dbReference type="FunFam" id="3.90.190.10:FF:000102">
    <property type="entry name" value="Receptor-type tyrosine-protein phosphatase"/>
    <property type="match status" value="1"/>
</dbReference>
<evidence type="ECO:0000259" key="16">
    <source>
        <dbReference type="PROSITE" id="PS50853"/>
    </source>
</evidence>
<evidence type="ECO:0000256" key="5">
    <source>
        <dbReference type="ARBA" id="ARBA00022729"/>
    </source>
</evidence>
<keyword evidence="6" id="KW-0378">Hydrolase</keyword>
<keyword evidence="7" id="KW-0904">Protein phosphatase</keyword>
<dbReference type="CDD" id="cd00055">
    <property type="entry name" value="EGF_Lam"/>
    <property type="match status" value="1"/>
</dbReference>
<accession>A0A7M7P442</accession>
<dbReference type="PROSITE" id="PS50853">
    <property type="entry name" value="FN3"/>
    <property type="match status" value="3"/>
</dbReference>
<evidence type="ECO:0000256" key="3">
    <source>
        <dbReference type="ARBA" id="ARBA00013064"/>
    </source>
</evidence>
<dbReference type="SMART" id="SM00404">
    <property type="entry name" value="PTPc_motif"/>
    <property type="match status" value="2"/>
</dbReference>
<dbReference type="SUPFAM" id="SSF52799">
    <property type="entry name" value="(Phosphotyrosine protein) phosphatases II"/>
    <property type="match status" value="2"/>
</dbReference>
<protein>
    <recommendedName>
        <fullName evidence="3">protein-tyrosine-phosphatase</fullName>
        <ecNumber evidence="3">3.1.3.48</ecNumber>
    </recommendedName>
</protein>
<feature type="domain" description="EGF-like" evidence="13">
    <location>
        <begin position="245"/>
        <end position="281"/>
    </location>
</feature>
<keyword evidence="9 12" id="KW-0472">Membrane</keyword>
<organism evidence="17 18">
    <name type="scientific">Strongylocentrotus purpuratus</name>
    <name type="common">Purple sea urchin</name>
    <dbReference type="NCBI Taxonomy" id="7668"/>
    <lineage>
        <taxon>Eukaryota</taxon>
        <taxon>Metazoa</taxon>
        <taxon>Echinodermata</taxon>
        <taxon>Eleutherozoa</taxon>
        <taxon>Echinozoa</taxon>
        <taxon>Echinoidea</taxon>
        <taxon>Euechinoidea</taxon>
        <taxon>Echinacea</taxon>
        <taxon>Camarodonta</taxon>
        <taxon>Echinidea</taxon>
        <taxon>Strongylocentrotidae</taxon>
        <taxon>Strongylocentrotus</taxon>
    </lineage>
</organism>
<evidence type="ECO:0000256" key="8">
    <source>
        <dbReference type="ARBA" id="ARBA00023026"/>
    </source>
</evidence>
<dbReference type="PANTHER" id="PTHR19134">
    <property type="entry name" value="RECEPTOR-TYPE TYROSINE-PROTEIN PHOSPHATASE"/>
    <property type="match status" value="1"/>
</dbReference>
<dbReference type="InterPro" id="IPR050348">
    <property type="entry name" value="Protein-Tyr_Phosphatase"/>
</dbReference>
<dbReference type="CDD" id="cd00054">
    <property type="entry name" value="EGF_CA"/>
    <property type="match status" value="1"/>
</dbReference>
<dbReference type="Gene3D" id="2.60.40.10">
    <property type="entry name" value="Immunoglobulins"/>
    <property type="match status" value="4"/>
</dbReference>
<feature type="domain" description="Tyrosine-protein phosphatase" evidence="14">
    <location>
        <begin position="1305"/>
        <end position="1566"/>
    </location>
</feature>
<proteinExistence type="predicted"/>
<dbReference type="GO" id="GO:0005576">
    <property type="term" value="C:extracellular region"/>
    <property type="evidence" value="ECO:0007669"/>
    <property type="project" value="UniProtKB-SubCell"/>
</dbReference>
<keyword evidence="11" id="KW-1015">Disulfide bond</keyword>
<dbReference type="FunFam" id="2.60.40.10:FF:002418">
    <property type="entry name" value="Uncharacterized protein"/>
    <property type="match status" value="1"/>
</dbReference>
<evidence type="ECO:0000256" key="2">
    <source>
        <dbReference type="ARBA" id="ARBA00004613"/>
    </source>
</evidence>
<dbReference type="SUPFAM" id="SSF49265">
    <property type="entry name" value="Fibronectin type III"/>
    <property type="match status" value="2"/>
</dbReference>
<dbReference type="OrthoDB" id="10089785at2759"/>
<dbReference type="InterPro" id="IPR016130">
    <property type="entry name" value="Tyr_Pase_AS"/>
</dbReference>
<dbReference type="InterPro" id="IPR000242">
    <property type="entry name" value="PTP_cat"/>
</dbReference>
<evidence type="ECO:0000256" key="7">
    <source>
        <dbReference type="ARBA" id="ARBA00022912"/>
    </source>
</evidence>
<dbReference type="Pfam" id="PF00041">
    <property type="entry name" value="fn3"/>
    <property type="match status" value="1"/>
</dbReference>
<dbReference type="GO" id="GO:0007165">
    <property type="term" value="P:signal transduction"/>
    <property type="evidence" value="ECO:0000318"/>
    <property type="project" value="GO_Central"/>
</dbReference>
<dbReference type="GO" id="GO:0004725">
    <property type="term" value="F:protein tyrosine phosphatase activity"/>
    <property type="evidence" value="ECO:0000318"/>
    <property type="project" value="GO_Central"/>
</dbReference>
<dbReference type="SMART" id="SM00194">
    <property type="entry name" value="PTPc"/>
    <property type="match status" value="2"/>
</dbReference>
<feature type="domain" description="Tyrosine specific protein phosphatases" evidence="15">
    <location>
        <begin position="1187"/>
        <end position="1264"/>
    </location>
</feature>
<dbReference type="Pfam" id="PF00102">
    <property type="entry name" value="Y_phosphatase"/>
    <property type="match status" value="2"/>
</dbReference>
<dbReference type="PRINTS" id="PR00700">
    <property type="entry name" value="PRTYPHPHTASE"/>
</dbReference>
<dbReference type="SMART" id="SM00181">
    <property type="entry name" value="EGF"/>
    <property type="match status" value="3"/>
</dbReference>
<dbReference type="EnsemblMetazoa" id="XM_030990140">
    <property type="protein sequence ID" value="XP_030846000"/>
    <property type="gene ID" value="LOC578838"/>
</dbReference>
<evidence type="ECO:0000313" key="17">
    <source>
        <dbReference type="EnsemblMetazoa" id="XP_030846000"/>
    </source>
</evidence>
<evidence type="ECO:0000256" key="6">
    <source>
        <dbReference type="ARBA" id="ARBA00022801"/>
    </source>
</evidence>
<dbReference type="FunFam" id="2.60.40.10:FF:002667">
    <property type="entry name" value="Protein-tyrosine-phosphatase"/>
    <property type="match status" value="1"/>
</dbReference>
<feature type="disulfide bond" evidence="11">
    <location>
        <begin position="271"/>
        <end position="280"/>
    </location>
</feature>
<dbReference type="InterPro" id="IPR003595">
    <property type="entry name" value="Tyr_Pase_cat"/>
</dbReference>
<dbReference type="FunFam" id="2.60.40.10:FF:002673">
    <property type="entry name" value="Uncharacterized protein"/>
    <property type="match status" value="1"/>
</dbReference>
<evidence type="ECO:0000313" key="18">
    <source>
        <dbReference type="Proteomes" id="UP000007110"/>
    </source>
</evidence>
<feature type="domain" description="Fibronectin type-III" evidence="16">
    <location>
        <begin position="597"/>
        <end position="705"/>
    </location>
</feature>
<dbReference type="PANTHER" id="PTHR19134:SF560">
    <property type="entry name" value="PROTEIN-TYROSINE-PHOSPHATASE"/>
    <property type="match status" value="1"/>
</dbReference>
<evidence type="ECO:0000256" key="11">
    <source>
        <dbReference type="PROSITE-ProRule" id="PRU00076"/>
    </source>
</evidence>
<dbReference type="PROSITE" id="PS51257">
    <property type="entry name" value="PROKAR_LIPOPROTEIN"/>
    <property type="match status" value="1"/>
</dbReference>
<dbReference type="InterPro" id="IPR000387">
    <property type="entry name" value="Tyr_Pase_dom"/>
</dbReference>
<keyword evidence="12" id="KW-0812">Transmembrane</keyword>
<evidence type="ECO:0000256" key="9">
    <source>
        <dbReference type="ARBA" id="ARBA00023136"/>
    </source>
</evidence>